<feature type="transmembrane region" description="Helical" evidence="1">
    <location>
        <begin position="12"/>
        <end position="34"/>
    </location>
</feature>
<organism evidence="2 3">
    <name type="scientific">Leisingera caerulea</name>
    <name type="common">Phaeobacter caeruleus</name>
    <dbReference type="NCBI Taxonomy" id="506591"/>
    <lineage>
        <taxon>Bacteria</taxon>
        <taxon>Pseudomonadati</taxon>
        <taxon>Pseudomonadota</taxon>
        <taxon>Alphaproteobacteria</taxon>
        <taxon>Rhodobacterales</taxon>
        <taxon>Roseobacteraceae</taxon>
        <taxon>Leisingera</taxon>
    </lineage>
</organism>
<dbReference type="RefSeq" id="WP_260002683.1">
    <property type="nucleotide sequence ID" value="NZ_CP081078.1"/>
</dbReference>
<keyword evidence="1" id="KW-0472">Membrane</keyword>
<keyword evidence="1" id="KW-1133">Transmembrane helix</keyword>
<dbReference type="EMBL" id="CP081078">
    <property type="protein sequence ID" value="UWQ58680.1"/>
    <property type="molecule type" value="Genomic_DNA"/>
</dbReference>
<proteinExistence type="predicted"/>
<keyword evidence="3" id="KW-1185">Reference proteome</keyword>
<keyword evidence="1" id="KW-0812">Transmembrane</keyword>
<evidence type="ECO:0008006" key="4">
    <source>
        <dbReference type="Google" id="ProtNLM"/>
    </source>
</evidence>
<accession>A0ABY5WWM9</accession>
<feature type="transmembrane region" description="Helical" evidence="1">
    <location>
        <begin position="46"/>
        <end position="68"/>
    </location>
</feature>
<name>A0ABY5WWM9_LEICA</name>
<reference evidence="2" key="1">
    <citation type="submission" date="2021-08" db="EMBL/GenBank/DDBJ databases">
        <authorList>
            <person name="Nwanade C."/>
            <person name="Wang M."/>
            <person name="Masoudi A."/>
            <person name="Yu Z."/>
            <person name="Liu J."/>
        </authorList>
    </citation>
    <scope>NUCLEOTIDE SEQUENCE</scope>
    <source>
        <strain evidence="2">S141</strain>
    </source>
</reference>
<evidence type="ECO:0000313" key="2">
    <source>
        <dbReference type="EMBL" id="UWQ58680.1"/>
    </source>
</evidence>
<protein>
    <recommendedName>
        <fullName evidence="4">PH domain-containing protein</fullName>
    </recommendedName>
</protein>
<gene>
    <name evidence="2" type="ORF">K3722_00700</name>
</gene>
<dbReference type="Proteomes" id="UP001058184">
    <property type="component" value="Chromosome"/>
</dbReference>
<evidence type="ECO:0000256" key="1">
    <source>
        <dbReference type="SAM" id="Phobius"/>
    </source>
</evidence>
<evidence type="ECO:0000313" key="3">
    <source>
        <dbReference type="Proteomes" id="UP001058184"/>
    </source>
</evidence>
<sequence>MKITRNTPGQLILSDTPWLIGIALALFILTFAGAGLGAASTGGENLWFEIFFALMGGGMGFAAFCLFVRRVQVILDRSEGSLVIRRQSVFGYSRVEHRLADLSHAEVESTTSRSEGRSRTLYRPVLILDGGMSAGRHPVAEAYTSGRGPHQLAEAVNAWLPAAGPSKVDSGSQSA</sequence>